<feature type="transmembrane region" description="Helical" evidence="8">
    <location>
        <begin position="390"/>
        <end position="410"/>
    </location>
</feature>
<keyword evidence="3" id="KW-0813">Transport</keyword>
<reference evidence="10 11" key="1">
    <citation type="submission" date="2022-07" db="EMBL/GenBank/DDBJ databases">
        <authorList>
            <person name="Li W.-J."/>
            <person name="Deng Q.-Q."/>
        </authorList>
    </citation>
    <scope>NUCLEOTIDE SEQUENCE [LARGE SCALE GENOMIC DNA]</scope>
    <source>
        <strain evidence="10 11">SYSU M60028</strain>
    </source>
</reference>
<dbReference type="Pfam" id="PF06826">
    <property type="entry name" value="Asp-Al_Ex"/>
    <property type="match status" value="2"/>
</dbReference>
<dbReference type="PANTHER" id="PTHR30445">
    <property type="entry name" value="K(+)_H(+) ANTIPORTER SUBUNIT KHTT"/>
    <property type="match status" value="1"/>
</dbReference>
<evidence type="ECO:0000313" key="10">
    <source>
        <dbReference type="EMBL" id="MCP8937922.1"/>
    </source>
</evidence>
<gene>
    <name evidence="10" type="ORF">NK718_05295</name>
</gene>
<dbReference type="PANTHER" id="PTHR30445:SF9">
    <property type="match status" value="1"/>
</dbReference>
<comment type="caution">
    <text evidence="10">The sequence shown here is derived from an EMBL/GenBank/DDBJ whole genome shotgun (WGS) entry which is preliminary data.</text>
</comment>
<evidence type="ECO:0000313" key="11">
    <source>
        <dbReference type="Proteomes" id="UP001205890"/>
    </source>
</evidence>
<organism evidence="10 11">
    <name type="scientific">Alsobacter ponti</name>
    <dbReference type="NCBI Taxonomy" id="2962936"/>
    <lineage>
        <taxon>Bacteria</taxon>
        <taxon>Pseudomonadati</taxon>
        <taxon>Pseudomonadota</taxon>
        <taxon>Alphaproteobacteria</taxon>
        <taxon>Hyphomicrobiales</taxon>
        <taxon>Alsobacteraceae</taxon>
        <taxon>Alsobacter</taxon>
    </lineage>
</organism>
<feature type="transmembrane region" description="Helical" evidence="8">
    <location>
        <begin position="99"/>
        <end position="120"/>
    </location>
</feature>
<dbReference type="RefSeq" id="WP_254739332.1">
    <property type="nucleotide sequence ID" value="NZ_JANCLU010000004.1"/>
</dbReference>
<feature type="transmembrane region" description="Helical" evidence="8">
    <location>
        <begin position="454"/>
        <end position="472"/>
    </location>
</feature>
<keyword evidence="5 8" id="KW-0812">Transmembrane</keyword>
<keyword evidence="4" id="KW-1003">Cell membrane</keyword>
<feature type="transmembrane region" description="Helical" evidence="8">
    <location>
        <begin position="69"/>
        <end position="87"/>
    </location>
</feature>
<proteinExistence type="inferred from homology"/>
<feature type="transmembrane region" description="Helical" evidence="8">
    <location>
        <begin position="416"/>
        <end position="434"/>
    </location>
</feature>
<protein>
    <submittedName>
        <fullName evidence="10">Transporter</fullName>
    </submittedName>
</protein>
<dbReference type="NCBIfam" id="TIGR01625">
    <property type="entry name" value="YidE_YbjL_dupl"/>
    <property type="match status" value="1"/>
</dbReference>
<feature type="transmembrane region" description="Helical" evidence="8">
    <location>
        <begin position="6"/>
        <end position="27"/>
    </location>
</feature>
<dbReference type="InterPro" id="IPR006512">
    <property type="entry name" value="YidE_YbjL"/>
</dbReference>
<sequence>MASFFQFLGANPFILLFLTVGLAVWLGRQTVGGYGLGMVAAAIIVGCALSVMGSAFGVKLALDNFTKSMFYYLFMYGVGLRVGPSFVNSLGGDGLKFTLLAVVSCVVGLLLVVLGANLLGLPPGAAGGMLAGSQTMSAAIGSAEEAVKAGVVTLPAGTTPDQVSSMIALSYGITYIWGTVGIILITKYLPTWWGIDARASAREYEKEHGVASGDTPTLTGWTPAGLRAYRLENATWNGATVGKLLGENPEYRVLNVVRDGAPLALADTLVLKLGDVIALGGRRETMTEKMGLIGPEVSDRVALDVPLDVADVLVTDKKALTLTPGEMRSLPDVNQVQLVKIERGGVPIPIGRDTRLQRLDIVTIAGLKEAVSRVGGFFGRVVRPSTATDLLTLSVGMVLGFLIGAIQFPAFGASVGLGNAGGLLVSGVIVSSVVSRVRFFGNTPNAARNILEDLGLVVFVAIVGINAGNSLLSQLTGVLALKIFVVGFVACSIPPVIVWMIGLYVFKMNPAVLMGGVAGARSHSGPCREAAVEIQSNVPWIGFPVAYAVSGVLLTVFGYFAMVLAH</sequence>
<feature type="domain" description="YidE/YbjL duplication" evidence="9">
    <location>
        <begin position="393"/>
        <end position="559"/>
    </location>
</feature>
<evidence type="ECO:0000256" key="2">
    <source>
        <dbReference type="ARBA" id="ARBA00009854"/>
    </source>
</evidence>
<accession>A0ABT1L8W8</accession>
<evidence type="ECO:0000259" key="9">
    <source>
        <dbReference type="Pfam" id="PF06826"/>
    </source>
</evidence>
<evidence type="ECO:0000256" key="8">
    <source>
        <dbReference type="SAM" id="Phobius"/>
    </source>
</evidence>
<evidence type="ECO:0000256" key="6">
    <source>
        <dbReference type="ARBA" id="ARBA00022989"/>
    </source>
</evidence>
<evidence type="ECO:0000256" key="1">
    <source>
        <dbReference type="ARBA" id="ARBA00004651"/>
    </source>
</evidence>
<keyword evidence="11" id="KW-1185">Reference proteome</keyword>
<feature type="transmembrane region" description="Helical" evidence="8">
    <location>
        <begin position="478"/>
        <end position="506"/>
    </location>
</feature>
<feature type="transmembrane region" description="Helical" evidence="8">
    <location>
        <begin position="163"/>
        <end position="185"/>
    </location>
</feature>
<dbReference type="Proteomes" id="UP001205890">
    <property type="component" value="Unassembled WGS sequence"/>
</dbReference>
<evidence type="ECO:0000256" key="5">
    <source>
        <dbReference type="ARBA" id="ARBA00022692"/>
    </source>
</evidence>
<dbReference type="EMBL" id="JANCLU010000004">
    <property type="protein sequence ID" value="MCP8937922.1"/>
    <property type="molecule type" value="Genomic_DNA"/>
</dbReference>
<feature type="transmembrane region" description="Helical" evidence="8">
    <location>
        <begin position="34"/>
        <end position="57"/>
    </location>
</feature>
<dbReference type="SUPFAM" id="SSF116726">
    <property type="entry name" value="TrkA C-terminal domain-like"/>
    <property type="match status" value="1"/>
</dbReference>
<name>A0ABT1L8W8_9HYPH</name>
<keyword evidence="6 8" id="KW-1133">Transmembrane helix</keyword>
<feature type="transmembrane region" description="Helical" evidence="8">
    <location>
        <begin position="545"/>
        <end position="565"/>
    </location>
</feature>
<evidence type="ECO:0000256" key="3">
    <source>
        <dbReference type="ARBA" id="ARBA00022448"/>
    </source>
</evidence>
<dbReference type="InterPro" id="IPR050144">
    <property type="entry name" value="AAE_transporter"/>
</dbReference>
<comment type="similarity">
    <text evidence="2">Belongs to the AAE transporter (TC 2.A.81) family.</text>
</comment>
<evidence type="ECO:0000256" key="7">
    <source>
        <dbReference type="ARBA" id="ARBA00023136"/>
    </source>
</evidence>
<feature type="domain" description="YidE/YbjL duplication" evidence="9">
    <location>
        <begin position="16"/>
        <end position="189"/>
    </location>
</feature>
<evidence type="ECO:0000256" key="4">
    <source>
        <dbReference type="ARBA" id="ARBA00022475"/>
    </source>
</evidence>
<comment type="subcellular location">
    <subcellularLocation>
        <location evidence="1">Cell membrane</location>
        <topology evidence="1">Multi-pass membrane protein</topology>
    </subcellularLocation>
</comment>
<keyword evidence="7 8" id="KW-0472">Membrane</keyword>
<dbReference type="InterPro" id="IPR036721">
    <property type="entry name" value="RCK_C_sf"/>
</dbReference>